<proteinExistence type="predicted"/>
<dbReference type="KEGG" id="ffu:CLAFUR5_14380"/>
<dbReference type="Proteomes" id="UP000756132">
    <property type="component" value="Chromosome 13"/>
</dbReference>
<reference evidence="1" key="2">
    <citation type="journal article" date="2022" name="Microb. Genom.">
        <title>A chromosome-scale genome assembly of the tomato pathogen Cladosporium fulvum reveals a compartmentalized genome architecture and the presence of a dispensable chromosome.</title>
        <authorList>
            <person name="Zaccaron A.Z."/>
            <person name="Chen L.H."/>
            <person name="Samaras A."/>
            <person name="Stergiopoulos I."/>
        </authorList>
    </citation>
    <scope>NUCLEOTIDE SEQUENCE</scope>
    <source>
        <strain evidence="1">Race5_Kim</strain>
    </source>
</reference>
<name>A0A9Q8UWF4_PASFU</name>
<gene>
    <name evidence="1" type="ORF">CLAFUR5_14380</name>
</gene>
<dbReference type="GeneID" id="71994258"/>
<dbReference type="RefSeq" id="XP_047769306.1">
    <property type="nucleotide sequence ID" value="XM_047913528.1"/>
</dbReference>
<sequence>MHASGLTMLSARLSRVTRRMASTSRKRIVDETTLAGAQHKVSLSGPSLGHLLSELSATRPGMESLRKPGATMSEGHRTQARQTAKWLMGVPVALGTVVVGYNFRTKD</sequence>
<keyword evidence="2" id="KW-1185">Reference proteome</keyword>
<accession>A0A9Q8UWF4</accession>
<protein>
    <submittedName>
        <fullName evidence="1">Uncharacterized protein</fullName>
    </submittedName>
</protein>
<organism evidence="1 2">
    <name type="scientific">Passalora fulva</name>
    <name type="common">Tomato leaf mold</name>
    <name type="synonym">Cladosporium fulvum</name>
    <dbReference type="NCBI Taxonomy" id="5499"/>
    <lineage>
        <taxon>Eukaryota</taxon>
        <taxon>Fungi</taxon>
        <taxon>Dikarya</taxon>
        <taxon>Ascomycota</taxon>
        <taxon>Pezizomycotina</taxon>
        <taxon>Dothideomycetes</taxon>
        <taxon>Dothideomycetidae</taxon>
        <taxon>Mycosphaerellales</taxon>
        <taxon>Mycosphaerellaceae</taxon>
        <taxon>Fulvia</taxon>
    </lineage>
</organism>
<evidence type="ECO:0000313" key="1">
    <source>
        <dbReference type="EMBL" id="UJO24940.1"/>
    </source>
</evidence>
<reference evidence="1" key="1">
    <citation type="submission" date="2021-12" db="EMBL/GenBank/DDBJ databases">
        <authorList>
            <person name="Zaccaron A."/>
            <person name="Stergiopoulos I."/>
        </authorList>
    </citation>
    <scope>NUCLEOTIDE SEQUENCE</scope>
    <source>
        <strain evidence="1">Race5_Kim</strain>
    </source>
</reference>
<dbReference type="EMBL" id="CP090175">
    <property type="protein sequence ID" value="UJO24940.1"/>
    <property type="molecule type" value="Genomic_DNA"/>
</dbReference>
<evidence type="ECO:0000313" key="2">
    <source>
        <dbReference type="Proteomes" id="UP000756132"/>
    </source>
</evidence>
<dbReference type="OrthoDB" id="3650217at2759"/>
<dbReference type="AlphaFoldDB" id="A0A9Q8UWF4"/>